<feature type="transmembrane region" description="Helical" evidence="1">
    <location>
        <begin position="6"/>
        <end position="25"/>
    </location>
</feature>
<dbReference type="GeneID" id="7797217"/>
<dbReference type="OrthoDB" id="42911at2157"/>
<gene>
    <name evidence="2" type="ordered locus">LS215_0150</name>
</gene>
<dbReference type="HOGENOM" id="CLU_2565819_0_0_2"/>
<dbReference type="EMBL" id="CP001399">
    <property type="protein sequence ID" value="ACP34304.1"/>
    <property type="molecule type" value="Genomic_DNA"/>
</dbReference>
<accession>C3MK06</accession>
<proteinExistence type="predicted"/>
<protein>
    <submittedName>
        <fullName evidence="2">Uncharacterized protein</fullName>
    </submittedName>
</protein>
<keyword evidence="1" id="KW-0472">Membrane</keyword>
<dbReference type="RefSeq" id="WP_012712809.1">
    <property type="nucleotide sequence ID" value="NC_012589.1"/>
</dbReference>
<keyword evidence="1" id="KW-1133">Transmembrane helix</keyword>
<dbReference type="Pfam" id="PF17592">
    <property type="entry name" value="DUF5489"/>
    <property type="match status" value="1"/>
</dbReference>
<dbReference type="Proteomes" id="UP000001747">
    <property type="component" value="Chromosome"/>
</dbReference>
<dbReference type="InterPro" id="IPR020142">
    <property type="entry name" value="DUF5489"/>
</dbReference>
<dbReference type="KEGG" id="sis:LS215_0150"/>
<name>C3MK06_SACI2</name>
<evidence type="ECO:0000313" key="3">
    <source>
        <dbReference type="Proteomes" id="UP000001747"/>
    </source>
</evidence>
<keyword evidence="1" id="KW-0812">Transmembrane</keyword>
<sequence length="81" mass="8440">MTDAISLALSTGLGPVIAVIIILAMMGLTYKMAGKIPAIITGIASTFALMFMNFLPIFWGIAVIFGLIAGMVLTGGDRDGY</sequence>
<feature type="transmembrane region" description="Helical" evidence="1">
    <location>
        <begin position="57"/>
        <end position="76"/>
    </location>
</feature>
<dbReference type="AlphaFoldDB" id="C3MK06"/>
<reference evidence="2 3" key="1">
    <citation type="journal article" date="2009" name="Proc. Natl. Acad. Sci. U.S.A.">
        <title>Biogeography of the Sulfolobus islandicus pan-genome.</title>
        <authorList>
            <person name="Reno M.L."/>
            <person name="Held N.L."/>
            <person name="Fields C.J."/>
            <person name="Burke P.V."/>
            <person name="Whitaker R.J."/>
        </authorList>
    </citation>
    <scope>NUCLEOTIDE SEQUENCE [LARGE SCALE GENOMIC DNA]</scope>
    <source>
        <strain evidence="3">L.S.2.15 / Lassen #1</strain>
    </source>
</reference>
<evidence type="ECO:0000313" key="2">
    <source>
        <dbReference type="EMBL" id="ACP34304.1"/>
    </source>
</evidence>
<evidence type="ECO:0000256" key="1">
    <source>
        <dbReference type="SAM" id="Phobius"/>
    </source>
</evidence>
<organism evidence="2 3">
    <name type="scientific">Saccharolobus islandicus (strain L.S.2.15 / Lassen #1)</name>
    <name type="common">Sulfolobus islandicus</name>
    <dbReference type="NCBI Taxonomy" id="429572"/>
    <lineage>
        <taxon>Archaea</taxon>
        <taxon>Thermoproteota</taxon>
        <taxon>Thermoprotei</taxon>
        <taxon>Sulfolobales</taxon>
        <taxon>Sulfolobaceae</taxon>
        <taxon>Saccharolobus</taxon>
    </lineage>
</organism>